<keyword evidence="2" id="KW-0472">Membrane</keyword>
<evidence type="ECO:0000313" key="5">
    <source>
        <dbReference type="Proteomes" id="UP000054771"/>
    </source>
</evidence>
<sequence>MAFASFASFIDAMKSLDSPNPLTIYRAHRNPFHIVLLFIYYLILPVIWIVRAIRGVAIRHSYLSAKPRIETAFPLQPKTSANTRDDLPPPLAPRKRSLTLPLPDEKAHGHRHRHRTSKQATFLQHHSPLFVKFPPEVRRMVYLQVILLPGRGELCVSHAERRLYGFPAMERDEENPDLLGYPHSAWVGLDYAGRLVGSIRTVRNSRPSKDLLGSGSRSRSEYTENSRPDRLRVLGLLTSCRRIYSETIDLLYQKTSFNVRCSSTMVSLQATTLPHRFQAIRYLHIEKVLGVSGALENVFTVHHLGDWKRACAAIGAIPDLRKLRVSFSRTHYEPRQSALLAYMDPLVQLKAGEFVVRFNWPANAIVDPILDKWQRKFPFEVDVHPGPPE</sequence>
<feature type="domain" description="DUF7730" evidence="3">
    <location>
        <begin position="124"/>
        <end position="356"/>
    </location>
</feature>
<name>A0A0U5G3R6_ASPCI</name>
<dbReference type="AlphaFoldDB" id="A0A0U5G3R6"/>
<keyword evidence="2" id="KW-1133">Transmembrane helix</keyword>
<evidence type="ECO:0000256" key="2">
    <source>
        <dbReference type="SAM" id="Phobius"/>
    </source>
</evidence>
<feature type="transmembrane region" description="Helical" evidence="2">
    <location>
        <begin position="31"/>
        <end position="50"/>
    </location>
</feature>
<dbReference type="InterPro" id="IPR056632">
    <property type="entry name" value="DUF7730"/>
</dbReference>
<organism evidence="4 5">
    <name type="scientific">Aspergillus calidoustus</name>
    <dbReference type="NCBI Taxonomy" id="454130"/>
    <lineage>
        <taxon>Eukaryota</taxon>
        <taxon>Fungi</taxon>
        <taxon>Dikarya</taxon>
        <taxon>Ascomycota</taxon>
        <taxon>Pezizomycotina</taxon>
        <taxon>Eurotiomycetes</taxon>
        <taxon>Eurotiomycetidae</taxon>
        <taxon>Eurotiales</taxon>
        <taxon>Aspergillaceae</taxon>
        <taxon>Aspergillus</taxon>
        <taxon>Aspergillus subgen. Nidulantes</taxon>
    </lineage>
</organism>
<proteinExistence type="predicted"/>
<protein>
    <recommendedName>
        <fullName evidence="3">DUF7730 domain-containing protein</fullName>
    </recommendedName>
</protein>
<dbReference type="EMBL" id="CDMC01000008">
    <property type="protein sequence ID" value="CEL06545.1"/>
    <property type="molecule type" value="Genomic_DNA"/>
</dbReference>
<keyword evidence="5" id="KW-1185">Reference proteome</keyword>
<feature type="region of interest" description="Disordered" evidence="1">
    <location>
        <begin position="74"/>
        <end position="118"/>
    </location>
</feature>
<keyword evidence="2" id="KW-0812">Transmembrane</keyword>
<accession>A0A0U5G3R6</accession>
<evidence type="ECO:0000313" key="4">
    <source>
        <dbReference type="EMBL" id="CEL06545.1"/>
    </source>
</evidence>
<gene>
    <name evidence="4" type="ORF">ASPCAL09718</name>
</gene>
<evidence type="ECO:0000259" key="3">
    <source>
        <dbReference type="Pfam" id="PF24864"/>
    </source>
</evidence>
<dbReference type="PANTHER" id="PTHR38790">
    <property type="entry name" value="2EXR DOMAIN-CONTAINING PROTEIN-RELATED"/>
    <property type="match status" value="1"/>
</dbReference>
<dbReference type="Proteomes" id="UP000054771">
    <property type="component" value="Unassembled WGS sequence"/>
</dbReference>
<dbReference type="Pfam" id="PF24864">
    <property type="entry name" value="DUF7730"/>
    <property type="match status" value="1"/>
</dbReference>
<feature type="compositionally biased region" description="Basic residues" evidence="1">
    <location>
        <begin position="108"/>
        <end position="117"/>
    </location>
</feature>
<dbReference type="OrthoDB" id="4757095at2759"/>
<reference evidence="5" key="1">
    <citation type="journal article" date="2016" name="Genome Announc.">
        <title>Draft genome sequences of fungus Aspergillus calidoustus.</title>
        <authorList>
            <person name="Horn F."/>
            <person name="Linde J."/>
            <person name="Mattern D.J."/>
            <person name="Walther G."/>
            <person name="Guthke R."/>
            <person name="Scherlach K."/>
            <person name="Martin K."/>
            <person name="Brakhage A.A."/>
            <person name="Petzke L."/>
            <person name="Valiante V."/>
        </authorList>
    </citation>
    <scope>NUCLEOTIDE SEQUENCE [LARGE SCALE GENOMIC DNA]</scope>
    <source>
        <strain evidence="5">SF006504</strain>
    </source>
</reference>
<evidence type="ECO:0000256" key="1">
    <source>
        <dbReference type="SAM" id="MobiDB-lite"/>
    </source>
</evidence>